<dbReference type="GO" id="GO:0006508">
    <property type="term" value="P:proteolysis"/>
    <property type="evidence" value="ECO:0007669"/>
    <property type="project" value="InterPro"/>
</dbReference>
<dbReference type="SUPFAM" id="SSF50630">
    <property type="entry name" value="Acid proteases"/>
    <property type="match status" value="1"/>
</dbReference>
<organism evidence="4 5">
    <name type="scientific">Phyllotreta striolata</name>
    <name type="common">Striped flea beetle</name>
    <name type="synonym">Crioceris striolata</name>
    <dbReference type="NCBI Taxonomy" id="444603"/>
    <lineage>
        <taxon>Eukaryota</taxon>
        <taxon>Metazoa</taxon>
        <taxon>Ecdysozoa</taxon>
        <taxon>Arthropoda</taxon>
        <taxon>Hexapoda</taxon>
        <taxon>Insecta</taxon>
        <taxon>Pterygota</taxon>
        <taxon>Neoptera</taxon>
        <taxon>Endopterygota</taxon>
        <taxon>Coleoptera</taxon>
        <taxon>Polyphaga</taxon>
        <taxon>Cucujiformia</taxon>
        <taxon>Chrysomeloidea</taxon>
        <taxon>Chrysomelidae</taxon>
        <taxon>Galerucinae</taxon>
        <taxon>Alticini</taxon>
        <taxon>Phyllotreta</taxon>
    </lineage>
</organism>
<dbReference type="SMART" id="SM00343">
    <property type="entry name" value="ZnF_C2HC"/>
    <property type="match status" value="1"/>
</dbReference>
<evidence type="ECO:0000259" key="3">
    <source>
        <dbReference type="PROSITE" id="PS50158"/>
    </source>
</evidence>
<gene>
    <name evidence="4" type="ORF">PHYEVI_LOCUS2005</name>
</gene>
<keyword evidence="1" id="KW-0863">Zinc-finger</keyword>
<dbReference type="InterPro" id="IPR040676">
    <property type="entry name" value="DUF5641"/>
</dbReference>
<dbReference type="OrthoDB" id="416987at2759"/>
<accession>A0A9N9TIN2</accession>
<dbReference type="GO" id="GO:0004190">
    <property type="term" value="F:aspartic-type endopeptidase activity"/>
    <property type="evidence" value="ECO:0007669"/>
    <property type="project" value="InterPro"/>
</dbReference>
<dbReference type="Pfam" id="PF18701">
    <property type="entry name" value="DUF5641"/>
    <property type="match status" value="1"/>
</dbReference>
<dbReference type="AlphaFoldDB" id="A0A9N9TIN2"/>
<evidence type="ECO:0000313" key="5">
    <source>
        <dbReference type="Proteomes" id="UP001153712"/>
    </source>
</evidence>
<dbReference type="GO" id="GO:0008270">
    <property type="term" value="F:zinc ion binding"/>
    <property type="evidence" value="ECO:0007669"/>
    <property type="project" value="UniProtKB-KW"/>
</dbReference>
<reference evidence="4" key="1">
    <citation type="submission" date="2022-01" db="EMBL/GenBank/DDBJ databases">
        <authorList>
            <person name="King R."/>
        </authorList>
    </citation>
    <scope>NUCLEOTIDE SEQUENCE</scope>
</reference>
<feature type="region of interest" description="Disordered" evidence="2">
    <location>
        <begin position="515"/>
        <end position="538"/>
    </location>
</feature>
<keyword evidence="1" id="KW-0862">Zinc</keyword>
<dbReference type="PROSITE" id="PS00141">
    <property type="entry name" value="ASP_PROTEASE"/>
    <property type="match status" value="1"/>
</dbReference>
<dbReference type="InterPro" id="IPR021109">
    <property type="entry name" value="Peptidase_aspartic_dom_sf"/>
</dbReference>
<sequence length="538" mass="59673">MLFPLIESCLPEGLLRVWQRSPLSSSSTAMVSNSTLEERLRNLMAFVRGEVENEQRISLANEGFGIRAGAGKRNRNVPRRDEEEEYLAEAGIPTATGLISHEAANCIFCEGTHDSANCFKAQEFSMDRKKDILNKKKACYRCLRTGHLSRKCKARLKCIMCRGGHVVIMCPGLCQKSATVLADKGVNEPSDQAESVACANNTNLHVFLQTLRVKVVGKTGARVLRALIDTGSQNSYISGTAVELLNLRPEGKCKLVHCLFGGSRMVREHDNYEVEACHGNYTIKFGALSQPVICNEVLPIFSGPWMDQLSSLGISLSDHDSPAPIELLIGADVAGQLYTGRRQVLETGLVAVETHLGWTLMGRIPQTVCSNVATNTISLYVNDATVSQLWELDVLGIRDPSEKKKVLETKEFFLRTVDIDSDGRYRKLMDDLRRRFRAEYLGQLKTWGNRGSGRPIREGELVMVGNDSEKRVSWPLARVKQLIPGRDGVVRVARVTTARGSLLRPVQRLYPLECNLEDQEETDGVPESPGRADRADSE</sequence>
<feature type="compositionally biased region" description="Acidic residues" evidence="2">
    <location>
        <begin position="515"/>
        <end position="524"/>
    </location>
</feature>
<proteinExistence type="predicted"/>
<dbReference type="GO" id="GO:0003676">
    <property type="term" value="F:nucleic acid binding"/>
    <property type="evidence" value="ECO:0007669"/>
    <property type="project" value="InterPro"/>
</dbReference>
<dbReference type="EMBL" id="OU900104">
    <property type="protein sequence ID" value="CAG9855557.1"/>
    <property type="molecule type" value="Genomic_DNA"/>
</dbReference>
<dbReference type="PANTHER" id="PTHR47331">
    <property type="entry name" value="PHD-TYPE DOMAIN-CONTAINING PROTEIN"/>
    <property type="match status" value="1"/>
</dbReference>
<keyword evidence="5" id="KW-1185">Reference proteome</keyword>
<feature type="domain" description="CCHC-type" evidence="3">
    <location>
        <begin position="139"/>
        <end position="153"/>
    </location>
</feature>
<evidence type="ECO:0000313" key="4">
    <source>
        <dbReference type="EMBL" id="CAG9855557.1"/>
    </source>
</evidence>
<keyword evidence="1" id="KW-0479">Metal-binding</keyword>
<dbReference type="InterPro" id="IPR001969">
    <property type="entry name" value="Aspartic_peptidase_AS"/>
</dbReference>
<evidence type="ECO:0000256" key="1">
    <source>
        <dbReference type="PROSITE-ProRule" id="PRU00047"/>
    </source>
</evidence>
<dbReference type="InterPro" id="IPR001878">
    <property type="entry name" value="Znf_CCHC"/>
</dbReference>
<protein>
    <recommendedName>
        <fullName evidence="3">CCHC-type domain-containing protein</fullName>
    </recommendedName>
</protein>
<evidence type="ECO:0000256" key="2">
    <source>
        <dbReference type="SAM" id="MobiDB-lite"/>
    </source>
</evidence>
<name>A0A9N9TIN2_PHYSR</name>
<dbReference type="PROSITE" id="PS50158">
    <property type="entry name" value="ZF_CCHC"/>
    <property type="match status" value="1"/>
</dbReference>
<dbReference type="Proteomes" id="UP001153712">
    <property type="component" value="Chromosome 11"/>
</dbReference>